<keyword evidence="1" id="KW-1133">Transmembrane helix</keyword>
<dbReference type="AlphaFoldDB" id="E4Y0P3"/>
<keyword evidence="3" id="KW-1185">Reference proteome</keyword>
<evidence type="ECO:0000313" key="2">
    <source>
        <dbReference type="EMBL" id="CBY15451.1"/>
    </source>
</evidence>
<evidence type="ECO:0000256" key="1">
    <source>
        <dbReference type="SAM" id="Phobius"/>
    </source>
</evidence>
<sequence length="191" mass="21773">MIADMEEYEDFENAADNANSKIISFDFANFDEKNVQTVAWITAVSLILLVVLICAGYGRKDETIIVVNPRAGPQKFSFTRWVNEKSWEIPLRFQIAHEKMMSGIGNLFAKEEDFVPRVSAQSSRESFLGSARSRLAKAYDNGVYFTEGFKNLYRKRINEKLESEYELIISDSEESIYGIRIPTSGEQDLAL</sequence>
<name>E4Y0P3_OIKDI</name>
<organism evidence="2">
    <name type="scientific">Oikopleura dioica</name>
    <name type="common">Tunicate</name>
    <dbReference type="NCBI Taxonomy" id="34765"/>
    <lineage>
        <taxon>Eukaryota</taxon>
        <taxon>Metazoa</taxon>
        <taxon>Chordata</taxon>
        <taxon>Tunicata</taxon>
        <taxon>Appendicularia</taxon>
        <taxon>Copelata</taxon>
        <taxon>Oikopleuridae</taxon>
        <taxon>Oikopleura</taxon>
    </lineage>
</organism>
<dbReference type="EMBL" id="FN653519">
    <property type="protein sequence ID" value="CBY15451.1"/>
    <property type="molecule type" value="Genomic_DNA"/>
</dbReference>
<reference evidence="2" key="1">
    <citation type="journal article" date="2010" name="Science">
        <title>Plasticity of animal genome architecture unmasked by rapid evolution of a pelagic tunicate.</title>
        <authorList>
            <person name="Denoeud F."/>
            <person name="Henriet S."/>
            <person name="Mungpakdee S."/>
            <person name="Aury J.M."/>
            <person name="Da Silva C."/>
            <person name="Brinkmann H."/>
            <person name="Mikhaleva J."/>
            <person name="Olsen L.C."/>
            <person name="Jubin C."/>
            <person name="Canestro C."/>
            <person name="Bouquet J.M."/>
            <person name="Danks G."/>
            <person name="Poulain J."/>
            <person name="Campsteijn C."/>
            <person name="Adamski M."/>
            <person name="Cross I."/>
            <person name="Yadetie F."/>
            <person name="Muffato M."/>
            <person name="Louis A."/>
            <person name="Butcher S."/>
            <person name="Tsagkogeorga G."/>
            <person name="Konrad A."/>
            <person name="Singh S."/>
            <person name="Jensen M.F."/>
            <person name="Cong E.H."/>
            <person name="Eikeseth-Otteraa H."/>
            <person name="Noel B."/>
            <person name="Anthouard V."/>
            <person name="Porcel B.M."/>
            <person name="Kachouri-Lafond R."/>
            <person name="Nishino A."/>
            <person name="Ugolini M."/>
            <person name="Chourrout P."/>
            <person name="Nishida H."/>
            <person name="Aasland R."/>
            <person name="Huzurbazar S."/>
            <person name="Westhof E."/>
            <person name="Delsuc F."/>
            <person name="Lehrach H."/>
            <person name="Reinhardt R."/>
            <person name="Weissenbach J."/>
            <person name="Roy S.W."/>
            <person name="Artiguenave F."/>
            <person name="Postlethwait J.H."/>
            <person name="Manak J.R."/>
            <person name="Thompson E.M."/>
            <person name="Jaillon O."/>
            <person name="Du Pasquier L."/>
            <person name="Boudinot P."/>
            <person name="Liberles D.A."/>
            <person name="Volff J.N."/>
            <person name="Philippe H."/>
            <person name="Lenhard B."/>
            <person name="Roest Crollius H."/>
            <person name="Wincker P."/>
            <person name="Chourrout D."/>
        </authorList>
    </citation>
    <scope>NUCLEOTIDE SEQUENCE [LARGE SCALE GENOMIC DNA]</scope>
</reference>
<protein>
    <submittedName>
        <fullName evidence="2">Uncharacterized protein</fullName>
    </submittedName>
</protein>
<dbReference type="InParanoid" id="E4Y0P3"/>
<dbReference type="Proteomes" id="UP000001307">
    <property type="component" value="Unassembled WGS sequence"/>
</dbReference>
<proteinExistence type="predicted"/>
<keyword evidence="1" id="KW-0472">Membrane</keyword>
<keyword evidence="1" id="KW-0812">Transmembrane</keyword>
<feature type="transmembrane region" description="Helical" evidence="1">
    <location>
        <begin position="38"/>
        <end position="58"/>
    </location>
</feature>
<gene>
    <name evidence="2" type="ORF">GSOID_T00013725001</name>
</gene>
<evidence type="ECO:0000313" key="3">
    <source>
        <dbReference type="Proteomes" id="UP000001307"/>
    </source>
</evidence>
<accession>E4Y0P3</accession>